<dbReference type="EMBL" id="LJSN01000002">
    <property type="protein sequence ID" value="PNE42561.1"/>
    <property type="molecule type" value="Genomic_DNA"/>
</dbReference>
<organism evidence="12 13">
    <name type="scientific">Streptomyces noursei</name>
    <name type="common">Streptomyces albulus</name>
    <dbReference type="NCBI Taxonomy" id="1971"/>
    <lineage>
        <taxon>Bacteria</taxon>
        <taxon>Bacillati</taxon>
        <taxon>Actinomycetota</taxon>
        <taxon>Actinomycetes</taxon>
        <taxon>Kitasatosporales</taxon>
        <taxon>Streptomycetaceae</taxon>
        <taxon>Streptomyces</taxon>
    </lineage>
</organism>
<dbReference type="PANTHER" id="PTHR48090:SF8">
    <property type="entry name" value="GLYCOSYLTRANSFERASE CSBB-RELATED"/>
    <property type="match status" value="1"/>
</dbReference>
<evidence type="ECO:0000313" key="13">
    <source>
        <dbReference type="Proteomes" id="UP000236047"/>
    </source>
</evidence>
<dbReference type="InterPro" id="IPR029044">
    <property type="entry name" value="Nucleotide-diphossugar_trans"/>
</dbReference>
<evidence type="ECO:0000313" key="12">
    <source>
        <dbReference type="EMBL" id="PNE42561.1"/>
    </source>
</evidence>
<dbReference type="Proteomes" id="UP000236047">
    <property type="component" value="Unassembled WGS sequence"/>
</dbReference>
<feature type="transmembrane region" description="Helical" evidence="10">
    <location>
        <begin position="228"/>
        <end position="249"/>
    </location>
</feature>
<dbReference type="AlphaFoldDB" id="A0A2N8PNI9"/>
<evidence type="ECO:0000256" key="10">
    <source>
        <dbReference type="SAM" id="Phobius"/>
    </source>
</evidence>
<comment type="similarity">
    <text evidence="8">Belongs to the glycosyltransferase 2 family. GtrB subfamily.</text>
</comment>
<evidence type="ECO:0000256" key="8">
    <source>
        <dbReference type="ARBA" id="ARBA00038152"/>
    </source>
</evidence>
<dbReference type="PANTHER" id="PTHR48090">
    <property type="entry name" value="UNDECAPRENYL-PHOSPHATE 4-DEOXY-4-FORMAMIDO-L-ARABINOSE TRANSFERASE-RELATED"/>
    <property type="match status" value="1"/>
</dbReference>
<keyword evidence="5 10" id="KW-0812">Transmembrane</keyword>
<dbReference type="FunFam" id="3.90.550.10:FF:000079">
    <property type="entry name" value="Probable glycosyl transferase"/>
    <property type="match status" value="1"/>
</dbReference>
<dbReference type="InterPro" id="IPR001173">
    <property type="entry name" value="Glyco_trans_2-like"/>
</dbReference>
<feature type="region of interest" description="Disordered" evidence="9">
    <location>
        <begin position="305"/>
        <end position="330"/>
    </location>
</feature>
<dbReference type="GO" id="GO:0005886">
    <property type="term" value="C:plasma membrane"/>
    <property type="evidence" value="ECO:0007669"/>
    <property type="project" value="UniProtKB-SubCell"/>
</dbReference>
<dbReference type="SUPFAM" id="SSF53448">
    <property type="entry name" value="Nucleotide-diphospho-sugar transferases"/>
    <property type="match status" value="1"/>
</dbReference>
<evidence type="ECO:0000256" key="9">
    <source>
        <dbReference type="SAM" id="MobiDB-lite"/>
    </source>
</evidence>
<comment type="subcellular location">
    <subcellularLocation>
        <location evidence="1">Cell membrane</location>
        <topology evidence="1">Multi-pass membrane protein</topology>
    </subcellularLocation>
</comment>
<dbReference type="GO" id="GO:0016757">
    <property type="term" value="F:glycosyltransferase activity"/>
    <property type="evidence" value="ECO:0007669"/>
    <property type="project" value="UniProtKB-KW"/>
</dbReference>
<dbReference type="Pfam" id="PF00535">
    <property type="entry name" value="Glycos_transf_2"/>
    <property type="match status" value="1"/>
</dbReference>
<dbReference type="Gene3D" id="3.90.550.10">
    <property type="entry name" value="Spore Coat Polysaccharide Biosynthesis Protein SpsA, Chain A"/>
    <property type="match status" value="1"/>
</dbReference>
<keyword evidence="3" id="KW-0328">Glycosyltransferase</keyword>
<evidence type="ECO:0000256" key="6">
    <source>
        <dbReference type="ARBA" id="ARBA00022989"/>
    </source>
</evidence>
<comment type="caution">
    <text evidence="12">The sequence shown here is derived from an EMBL/GenBank/DDBJ whole genome shotgun (WGS) entry which is preliminary data.</text>
</comment>
<gene>
    <name evidence="12" type="ORF">AOB60_19225</name>
</gene>
<keyword evidence="2" id="KW-1003">Cell membrane</keyword>
<evidence type="ECO:0000256" key="3">
    <source>
        <dbReference type="ARBA" id="ARBA00022676"/>
    </source>
</evidence>
<feature type="compositionally biased region" description="Low complexity" evidence="9">
    <location>
        <begin position="307"/>
        <end position="319"/>
    </location>
</feature>
<dbReference type="RefSeq" id="WP_102924203.1">
    <property type="nucleotide sequence ID" value="NZ_LJSN01000002.1"/>
</dbReference>
<sequence>MKLSIVVPCYNEEAVIGRFDEQLRAVLDPLAVEYELCYVDDGSHDGTLPRLRALAHQHRGTTRYLSFSRNFGKEPAMLAGLRTATGDAVIIMDADLQHPPELIEKMLDLYQLGHDQVIARRSRDGDQRLRTVLSRLYYRAVNTWIDVELVDGAGDFRLLSRKAVDALVSLPEYNRFSKGLFSWIGFDTVSFDYRNAAREAGETKWRFGSLVNYGIDGMISFNCRPLRAAIYTGLSLASLATLYALWVIGVAVAGGVTAPGYVTLVAIIVGLGGLQMVMLGLIGEYIGRIYYETKRRPHFLVKESDGATPTAAPVRAPTPSGTAAVGPRSP</sequence>
<feature type="domain" description="Glycosyltransferase 2-like" evidence="11">
    <location>
        <begin position="4"/>
        <end position="166"/>
    </location>
</feature>
<dbReference type="CDD" id="cd04187">
    <property type="entry name" value="DPM1_like_bac"/>
    <property type="match status" value="1"/>
</dbReference>
<protein>
    <recommendedName>
        <fullName evidence="11">Glycosyltransferase 2-like domain-containing protein</fullName>
    </recommendedName>
</protein>
<keyword evidence="13" id="KW-1185">Reference proteome</keyword>
<proteinExistence type="inferred from homology"/>
<feature type="transmembrane region" description="Helical" evidence="10">
    <location>
        <begin position="261"/>
        <end position="286"/>
    </location>
</feature>
<keyword evidence="4" id="KW-0808">Transferase</keyword>
<keyword evidence="7 10" id="KW-0472">Membrane</keyword>
<keyword evidence="6 10" id="KW-1133">Transmembrane helix</keyword>
<reference evidence="13" key="1">
    <citation type="submission" date="2015-09" db="EMBL/GenBank/DDBJ databases">
        <authorList>
            <person name="Graham D.E."/>
            <person name="Mahan K.M."/>
            <person name="Klingeman D.M."/>
            <person name="Fida T."/>
            <person name="Giannone R.J."/>
            <person name="Hettich R.L."/>
            <person name="Parry R.J."/>
            <person name="Spain J.C."/>
        </authorList>
    </citation>
    <scope>NUCLEOTIDE SEQUENCE [LARGE SCALE GENOMIC DNA]</scope>
    <source>
        <strain evidence="13">JCM 4701</strain>
    </source>
</reference>
<dbReference type="InterPro" id="IPR050256">
    <property type="entry name" value="Glycosyltransferase_2"/>
</dbReference>
<name>A0A2N8PNI9_STRNR</name>
<evidence type="ECO:0000256" key="1">
    <source>
        <dbReference type="ARBA" id="ARBA00004651"/>
    </source>
</evidence>
<evidence type="ECO:0000256" key="5">
    <source>
        <dbReference type="ARBA" id="ARBA00022692"/>
    </source>
</evidence>
<evidence type="ECO:0000256" key="2">
    <source>
        <dbReference type="ARBA" id="ARBA00022475"/>
    </source>
</evidence>
<evidence type="ECO:0000259" key="11">
    <source>
        <dbReference type="Pfam" id="PF00535"/>
    </source>
</evidence>
<accession>A0A2N8PNI9</accession>
<evidence type="ECO:0000256" key="4">
    <source>
        <dbReference type="ARBA" id="ARBA00022679"/>
    </source>
</evidence>
<evidence type="ECO:0000256" key="7">
    <source>
        <dbReference type="ARBA" id="ARBA00023136"/>
    </source>
</evidence>